<keyword evidence="2" id="KW-1185">Reference proteome</keyword>
<protein>
    <submittedName>
        <fullName evidence="1">Uncharacterized protein</fullName>
    </submittedName>
</protein>
<dbReference type="Proteomes" id="UP000295293">
    <property type="component" value="Unassembled WGS sequence"/>
</dbReference>
<sequence>MNAGRVYWRSLAALIVVVPLALWTASGEDYLAYQRHRAVPETVVAPGASAEFGGSRWQIDRIETFDAPPATPGSVIAPASLPAGTRLLRVRMALRAGDIESIQKLDRCQLELVDRRGRRWTAAALSPARRDVATRCNGSHGKTPQIAQEFRFEQDFLLPADAAGDVDAVIRLAAENPRLLRLQWR</sequence>
<evidence type="ECO:0000313" key="2">
    <source>
        <dbReference type="Proteomes" id="UP000295293"/>
    </source>
</evidence>
<evidence type="ECO:0000313" key="1">
    <source>
        <dbReference type="EMBL" id="TDR48525.1"/>
    </source>
</evidence>
<dbReference type="OrthoDB" id="4762808at2"/>
<name>A0A4R6Z9I9_9GAMM</name>
<dbReference type="EMBL" id="SNZH01000001">
    <property type="protein sequence ID" value="TDR48525.1"/>
    <property type="molecule type" value="Genomic_DNA"/>
</dbReference>
<dbReference type="RefSeq" id="WP_133816649.1">
    <property type="nucleotide sequence ID" value="NZ_SNZH01000001.1"/>
</dbReference>
<accession>A0A4R6Z9I9</accession>
<gene>
    <name evidence="1" type="ORF">DFR29_101145</name>
</gene>
<proteinExistence type="predicted"/>
<organism evidence="1 2">
    <name type="scientific">Tahibacter aquaticus</name>
    <dbReference type="NCBI Taxonomy" id="520092"/>
    <lineage>
        <taxon>Bacteria</taxon>
        <taxon>Pseudomonadati</taxon>
        <taxon>Pseudomonadota</taxon>
        <taxon>Gammaproteobacteria</taxon>
        <taxon>Lysobacterales</taxon>
        <taxon>Rhodanobacteraceae</taxon>
        <taxon>Tahibacter</taxon>
    </lineage>
</organism>
<reference evidence="1 2" key="1">
    <citation type="submission" date="2019-03" db="EMBL/GenBank/DDBJ databases">
        <title>Genomic Encyclopedia of Type Strains, Phase IV (KMG-IV): sequencing the most valuable type-strain genomes for metagenomic binning, comparative biology and taxonomic classification.</title>
        <authorList>
            <person name="Goeker M."/>
        </authorList>
    </citation>
    <scope>NUCLEOTIDE SEQUENCE [LARGE SCALE GENOMIC DNA]</scope>
    <source>
        <strain evidence="1 2">DSM 21667</strain>
    </source>
</reference>
<comment type="caution">
    <text evidence="1">The sequence shown here is derived from an EMBL/GenBank/DDBJ whole genome shotgun (WGS) entry which is preliminary data.</text>
</comment>
<dbReference type="AlphaFoldDB" id="A0A4R6Z9I9"/>